<proteinExistence type="predicted"/>
<dbReference type="AlphaFoldDB" id="A0A1I7Z6K4"/>
<protein>
    <submittedName>
        <fullName evidence="2">DUF503 domain-containing protein</fullName>
    </submittedName>
</protein>
<accession>A0A1I7Z6K4</accession>
<sequence length="99" mass="11142">MSAKTESKEDRVAVLVCKSKWEGLSERVSRRSRRREWTSRAFREIASNAYNGKNTIMCATCTDLAECMARSLNAIRDVLSAELNEKGTRGLILEGIKSE</sequence>
<reference evidence="2" key="1">
    <citation type="submission" date="2016-11" db="UniProtKB">
        <authorList>
            <consortium name="WormBaseParasite"/>
        </authorList>
    </citation>
    <scope>IDENTIFICATION</scope>
</reference>
<dbReference type="Proteomes" id="UP000095287">
    <property type="component" value="Unplaced"/>
</dbReference>
<evidence type="ECO:0000313" key="2">
    <source>
        <dbReference type="WBParaSite" id="L893_g23339.t1"/>
    </source>
</evidence>
<keyword evidence="1" id="KW-1185">Reference proteome</keyword>
<evidence type="ECO:0000313" key="1">
    <source>
        <dbReference type="Proteomes" id="UP000095287"/>
    </source>
</evidence>
<name>A0A1I7Z6K4_9BILA</name>
<organism evidence="1 2">
    <name type="scientific">Steinernema glaseri</name>
    <dbReference type="NCBI Taxonomy" id="37863"/>
    <lineage>
        <taxon>Eukaryota</taxon>
        <taxon>Metazoa</taxon>
        <taxon>Ecdysozoa</taxon>
        <taxon>Nematoda</taxon>
        <taxon>Chromadorea</taxon>
        <taxon>Rhabditida</taxon>
        <taxon>Tylenchina</taxon>
        <taxon>Panagrolaimomorpha</taxon>
        <taxon>Strongyloidoidea</taxon>
        <taxon>Steinernematidae</taxon>
        <taxon>Steinernema</taxon>
    </lineage>
</organism>
<dbReference type="WBParaSite" id="L893_g23339.t1">
    <property type="protein sequence ID" value="L893_g23339.t1"/>
    <property type="gene ID" value="L893_g23339"/>
</dbReference>